<dbReference type="EMBL" id="JASMQC010000035">
    <property type="protein sequence ID" value="KAK1931174.1"/>
    <property type="molecule type" value="Genomic_DNA"/>
</dbReference>
<dbReference type="AlphaFoldDB" id="A0AAD9G376"/>
<feature type="region of interest" description="Disordered" evidence="1">
    <location>
        <begin position="33"/>
        <end position="57"/>
    </location>
</feature>
<evidence type="ECO:0000313" key="4">
    <source>
        <dbReference type="Proteomes" id="UP001259832"/>
    </source>
</evidence>
<dbReference type="GO" id="GO:0005634">
    <property type="term" value="C:nucleus"/>
    <property type="evidence" value="ECO:0007669"/>
    <property type="project" value="TreeGrafter"/>
</dbReference>
<protein>
    <recommendedName>
        <fullName evidence="2">DUF659 domain-containing protein</fullName>
    </recommendedName>
</protein>
<sequence>MVPHIVRRCPNVPSRIRERLAPLLGKRVRDAPYATASPKRTRMEGLESPSNVHKPVSKSERNEFHQAIASPFYSTGLAFRVIENPAMRYILTRYRSRMPLPTRQELATVLLDKAYTTEWENVNLVLEGQPFVAVVCDGWSVPNNESIVDFIVVSPFIRPIFWSSICTVHDRHTGKYIATALTKVVHEVEAVVGKGSVCGAVTDNASNMCKFRELVIEAVPGIACHGCAAHTLNLVLKDMFAIPYLREVLKKAVAISKFVRLRPALLYRFRDVQRLRLGLRQRRRTLVTPVSTRWYSSTNCISSIVRNEEVIREIFC</sequence>
<dbReference type="GO" id="GO:0006357">
    <property type="term" value="P:regulation of transcription by RNA polymerase II"/>
    <property type="evidence" value="ECO:0007669"/>
    <property type="project" value="TreeGrafter"/>
</dbReference>
<dbReference type="SUPFAM" id="SSF53098">
    <property type="entry name" value="Ribonuclease H-like"/>
    <property type="match status" value="1"/>
</dbReference>
<dbReference type="PANTHER" id="PTHR46169:SF29">
    <property type="entry name" value="DNA REPLICATION-RELATED ELEMENT FACTOR, ISOFORM A"/>
    <property type="match status" value="1"/>
</dbReference>
<gene>
    <name evidence="3" type="ORF">P3T76_013363</name>
</gene>
<dbReference type="Proteomes" id="UP001259832">
    <property type="component" value="Unassembled WGS sequence"/>
</dbReference>
<name>A0AAD9G376_9STRA</name>
<dbReference type="InterPro" id="IPR007021">
    <property type="entry name" value="DUF659"/>
</dbReference>
<organism evidence="3 4">
    <name type="scientific">Phytophthora citrophthora</name>
    <dbReference type="NCBI Taxonomy" id="4793"/>
    <lineage>
        <taxon>Eukaryota</taxon>
        <taxon>Sar</taxon>
        <taxon>Stramenopiles</taxon>
        <taxon>Oomycota</taxon>
        <taxon>Peronosporomycetes</taxon>
        <taxon>Peronosporales</taxon>
        <taxon>Peronosporaceae</taxon>
        <taxon>Phytophthora</taxon>
    </lineage>
</organism>
<accession>A0AAD9G376</accession>
<dbReference type="PANTHER" id="PTHR46169">
    <property type="entry name" value="DNA REPLICATION-RELATED ELEMENT FACTOR, ISOFORM A"/>
    <property type="match status" value="1"/>
</dbReference>
<comment type="caution">
    <text evidence="3">The sequence shown here is derived from an EMBL/GenBank/DDBJ whole genome shotgun (WGS) entry which is preliminary data.</text>
</comment>
<keyword evidence="4" id="KW-1185">Reference proteome</keyword>
<dbReference type="Pfam" id="PF04937">
    <property type="entry name" value="DUF659"/>
    <property type="match status" value="1"/>
</dbReference>
<dbReference type="InterPro" id="IPR052717">
    <property type="entry name" value="Vacuolar_transposase_reg"/>
</dbReference>
<reference evidence="3" key="1">
    <citation type="submission" date="2023-08" db="EMBL/GenBank/DDBJ databases">
        <title>Reference Genome Resource for the Citrus Pathogen Phytophthora citrophthora.</title>
        <authorList>
            <person name="Moller H."/>
            <person name="Coetzee B."/>
            <person name="Rose L.J."/>
            <person name="Van Niekerk J.M."/>
        </authorList>
    </citation>
    <scope>NUCLEOTIDE SEQUENCE</scope>
    <source>
        <strain evidence="3">STE-U-9442</strain>
    </source>
</reference>
<feature type="domain" description="DUF659" evidence="2">
    <location>
        <begin position="101"/>
        <end position="255"/>
    </location>
</feature>
<proteinExistence type="predicted"/>
<dbReference type="InterPro" id="IPR012337">
    <property type="entry name" value="RNaseH-like_sf"/>
</dbReference>
<evidence type="ECO:0000313" key="3">
    <source>
        <dbReference type="EMBL" id="KAK1931174.1"/>
    </source>
</evidence>
<evidence type="ECO:0000259" key="2">
    <source>
        <dbReference type="Pfam" id="PF04937"/>
    </source>
</evidence>
<evidence type="ECO:0000256" key="1">
    <source>
        <dbReference type="SAM" id="MobiDB-lite"/>
    </source>
</evidence>